<dbReference type="RefSeq" id="WP_106661102.1">
    <property type="nucleotide sequence ID" value="NZ_PJEO01000056.1"/>
</dbReference>
<sequence>MKLQFKLIPHLLTLLLVNACATHKAQYAHEYSSLGESQNKDVDKTFYLIGDAGLSPTNGLSDGLQAFQNYISDKNTEGDYVIFLGDNIYPSGLPDVDENGRANAENSLNAQIKSIRDFKGKTVFIPGNHDWYANGLKGLKREENYIKDALGKNTFLPENGCPLESIDISDTIQLIIIDTQWYLENWDYAPTINDDCDIKTRERFFEDIEGEIKKAQNKTVVFAMHHPMYTNGSHGGHVAASKHIFPFQQKIPLPIIGSLMTQIRTQGGVSPQDLYNERYHELMSRLETIALGESNVVFVSGHEHALQYIENKSIKQIVSGSGSKESPVVLGKDGLFAYGKQGFAEFVIYKDGSSWVNMFAAENGKAKLVFQKEVQKINQVFDYSKLPDAFPQKVEASIYAKEETDKTVFFESVWGGHYRDVYSTKIKVKVATLDTLYGGLEVIRKGGGHQTRSLRLKTKEGKELSMRALRKSATQYLQTVLFKDTYIVDEFEKTAVENLVLDFYTAAHPYAFAVIPDLSHAAKIVHTNPKLFYIPKHKALGNYNDEFGDELYMVEERPEDISFNEQHLENADDIRSTYDVIKKVREDEKYKIDEHAFIKARLFDMLVGDWDRHQDQWKWAEFDVDNGNKVFRPIPRDRDQAFSNFDGALLDVMKIISGPTKQLQVYDSELKDIDWMNSAGIKLDRVLIQKASQEDWLQEAAFLQEHITDAVIDEAFLKVPKEVQDETLDAIKTNLKGRRSNLLDIATRYYKHMNELVILMGTDKDDYIEVTRTSDKETHIKISRIKAGKKADVLVDKTFNREVTKEIWVYGLDDKDVFQVSGKANNMIYTRLIGGQGDDTYVIENSRRIKVYDHKSKKNTIEQNHGAQIKFTDIYNLNLFDFQKNITKTATITPSFGFNPDDGFKIGASFVKTVKGFQRNPFSQQHHFKGGYFFATNGYELNYEGEFANIHQDWNLQVSGRFTSENFTNNFFGYGNETVNSDDDFGLDYNRVKTGIYALNVGVIKKGNFGSDYGFKALFEGIEIEDTPDRYISSFMPLANNDFYTRRFFGGLQAQYHYKSFDNATNPARGMTFLLNVGGKTEFKETKNTYGFVNSEWGFYNALTTNKKLVLKTDVRGQLRFGDNLIFYQAANIGGNNGMRGYRTERFTGKNALTGSADLRYSFPSFKTRVLPLQLGVFGGLDVGRVWLENDPSKTWHNDYGGGFWVTAAQTLSGTFNLFQGAEGLRFSFGFGLSF</sequence>
<dbReference type="PANTHER" id="PTHR10161">
    <property type="entry name" value="TARTRATE-RESISTANT ACID PHOSPHATASE TYPE 5"/>
    <property type="match status" value="1"/>
</dbReference>
<proteinExistence type="predicted"/>
<keyword evidence="2" id="KW-0378">Hydrolase</keyword>
<gene>
    <name evidence="6" type="ORF">CSW08_16910</name>
</gene>
<evidence type="ECO:0000256" key="3">
    <source>
        <dbReference type="SAM" id="SignalP"/>
    </source>
</evidence>
<keyword evidence="7" id="KW-1185">Reference proteome</keyword>
<dbReference type="EMBL" id="PJEO01000056">
    <property type="protein sequence ID" value="PKQ43685.1"/>
    <property type="molecule type" value="Genomic_DNA"/>
</dbReference>
<feature type="domain" description="Haemolysin activator HlyB C-terminal" evidence="5">
    <location>
        <begin position="1081"/>
        <end position="1191"/>
    </location>
</feature>
<dbReference type="InterPro" id="IPR004843">
    <property type="entry name" value="Calcineurin-like_PHP"/>
</dbReference>
<dbReference type="SUPFAM" id="SSF56300">
    <property type="entry name" value="Metallo-dependent phosphatases"/>
    <property type="match status" value="1"/>
</dbReference>
<dbReference type="Pfam" id="PF03865">
    <property type="entry name" value="ShlB"/>
    <property type="match status" value="1"/>
</dbReference>
<feature type="chain" id="PRO_5014736122" evidence="3">
    <location>
        <begin position="22"/>
        <end position="1235"/>
    </location>
</feature>
<name>A0A2N3HFE1_9FLAO</name>
<evidence type="ECO:0000256" key="2">
    <source>
        <dbReference type="ARBA" id="ARBA00022801"/>
    </source>
</evidence>
<dbReference type="InterPro" id="IPR005565">
    <property type="entry name" value="Hemolysn_activator_HlyB_C"/>
</dbReference>
<feature type="signal peptide" evidence="3">
    <location>
        <begin position="1"/>
        <end position="21"/>
    </location>
</feature>
<dbReference type="Gene3D" id="3.60.21.10">
    <property type="match status" value="1"/>
</dbReference>
<protein>
    <submittedName>
        <fullName evidence="6">Phosphoesterase</fullName>
    </submittedName>
</protein>
<evidence type="ECO:0000313" key="6">
    <source>
        <dbReference type="EMBL" id="PKQ43685.1"/>
    </source>
</evidence>
<dbReference type="InterPro" id="IPR029052">
    <property type="entry name" value="Metallo-depent_PP-like"/>
</dbReference>
<dbReference type="AlphaFoldDB" id="A0A2N3HFE1"/>
<dbReference type="OrthoDB" id="333971at2"/>
<dbReference type="GO" id="GO:0016787">
    <property type="term" value="F:hydrolase activity"/>
    <property type="evidence" value="ECO:0007669"/>
    <property type="project" value="UniProtKB-KW"/>
</dbReference>
<accession>A0A2N3HFE1</accession>
<evidence type="ECO:0000313" key="7">
    <source>
        <dbReference type="Proteomes" id="UP000233435"/>
    </source>
</evidence>
<dbReference type="Proteomes" id="UP000233435">
    <property type="component" value="Unassembled WGS sequence"/>
</dbReference>
<evidence type="ECO:0000256" key="1">
    <source>
        <dbReference type="ARBA" id="ARBA00022729"/>
    </source>
</evidence>
<dbReference type="PANTHER" id="PTHR10161:SF14">
    <property type="entry name" value="TARTRATE-RESISTANT ACID PHOSPHATASE TYPE 5"/>
    <property type="match status" value="1"/>
</dbReference>
<evidence type="ECO:0000259" key="5">
    <source>
        <dbReference type="Pfam" id="PF03865"/>
    </source>
</evidence>
<dbReference type="InterPro" id="IPR051558">
    <property type="entry name" value="Metallophosphoesterase_PAP"/>
</dbReference>
<reference evidence="6 7" key="1">
    <citation type="submission" date="2017-12" db="EMBL/GenBank/DDBJ databases">
        <title>Confluentibacter flavum sp. nov., isolated from the saline lake.</title>
        <authorList>
            <person name="Yu L."/>
        </authorList>
    </citation>
    <scope>NUCLEOTIDE SEQUENCE [LARGE SCALE GENOMIC DNA]</scope>
    <source>
        <strain evidence="6 7">3B</strain>
    </source>
</reference>
<dbReference type="Pfam" id="PF00149">
    <property type="entry name" value="Metallophos"/>
    <property type="match status" value="1"/>
</dbReference>
<comment type="caution">
    <text evidence="6">The sequence shown here is derived from an EMBL/GenBank/DDBJ whole genome shotgun (WGS) entry which is preliminary data.</text>
</comment>
<keyword evidence="1 3" id="KW-0732">Signal</keyword>
<feature type="domain" description="Calcineurin-like phosphoesterase" evidence="4">
    <location>
        <begin position="45"/>
        <end position="241"/>
    </location>
</feature>
<evidence type="ECO:0000259" key="4">
    <source>
        <dbReference type="Pfam" id="PF00149"/>
    </source>
</evidence>
<organism evidence="6 7">
    <name type="scientific">Confluentibacter flavum</name>
    <dbReference type="NCBI Taxonomy" id="1909700"/>
    <lineage>
        <taxon>Bacteria</taxon>
        <taxon>Pseudomonadati</taxon>
        <taxon>Bacteroidota</taxon>
        <taxon>Flavobacteriia</taxon>
        <taxon>Flavobacteriales</taxon>
        <taxon>Flavobacteriaceae</taxon>
        <taxon>Confluentibacter</taxon>
    </lineage>
</organism>
<dbReference type="Gene3D" id="2.40.160.50">
    <property type="entry name" value="membrane protein fhac: a member of the omp85/tpsb transporter family"/>
    <property type="match status" value="1"/>
</dbReference>